<organism evidence="2 3">
    <name type="scientific">Mucilaginibacter boryungensis</name>
    <dbReference type="NCBI Taxonomy" id="768480"/>
    <lineage>
        <taxon>Bacteria</taxon>
        <taxon>Pseudomonadati</taxon>
        <taxon>Bacteroidota</taxon>
        <taxon>Sphingobacteriia</taxon>
        <taxon>Sphingobacteriales</taxon>
        <taxon>Sphingobacteriaceae</taxon>
        <taxon>Mucilaginibacter</taxon>
    </lineage>
</organism>
<name>A0ABR9XL24_9SPHI</name>
<proteinExistence type="predicted"/>
<sequence>MDTVFTRQNEEANIDRLCAQKQLYIEAKKIFMLQIILTVPVTILLSLVKIILFTVFNIDISAYVLVYGISLTLIDLIVINLVINDFKLSAAKIQELFDCSVYDLEWNKFCAGKKPNQEIINKYSGKFKLSGRPESKLKDWYPIELANQTPTKTIVLCQKTNLNYDTSIRKRFRSNTLIVAFVTLLILIVFALFNGFSVKDFITQIACSFLPVFVLTAKIVIEQNKTLKNSEELRNNIEGILDDEDNITRKEIRSIQDKLYTSRKDSALIPEFFYDKIRDKLEVEMHHNAANY</sequence>
<comment type="caution">
    <text evidence="2">The sequence shown here is derived from an EMBL/GenBank/DDBJ whole genome shotgun (WGS) entry which is preliminary data.</text>
</comment>
<keyword evidence="3" id="KW-1185">Reference proteome</keyword>
<dbReference type="RefSeq" id="WP_194107521.1">
    <property type="nucleotide sequence ID" value="NZ_JADFFM010000002.1"/>
</dbReference>
<evidence type="ECO:0008006" key="4">
    <source>
        <dbReference type="Google" id="ProtNLM"/>
    </source>
</evidence>
<feature type="transmembrane region" description="Helical" evidence="1">
    <location>
        <begin position="177"/>
        <end position="195"/>
    </location>
</feature>
<dbReference type="EMBL" id="JADFFM010000002">
    <property type="protein sequence ID" value="MBE9668093.1"/>
    <property type="molecule type" value="Genomic_DNA"/>
</dbReference>
<evidence type="ECO:0000313" key="3">
    <source>
        <dbReference type="Proteomes" id="UP000632774"/>
    </source>
</evidence>
<gene>
    <name evidence="2" type="ORF">IRJ18_17110</name>
</gene>
<dbReference type="Proteomes" id="UP000632774">
    <property type="component" value="Unassembled WGS sequence"/>
</dbReference>
<keyword evidence="1" id="KW-1133">Transmembrane helix</keyword>
<dbReference type="Pfam" id="PF18159">
    <property type="entry name" value="S_4TM"/>
    <property type="match status" value="1"/>
</dbReference>
<accession>A0ABR9XL24</accession>
<keyword evidence="1" id="KW-0812">Transmembrane</keyword>
<feature type="transmembrane region" description="Helical" evidence="1">
    <location>
        <begin position="62"/>
        <end position="83"/>
    </location>
</feature>
<feature type="transmembrane region" description="Helical" evidence="1">
    <location>
        <begin position="201"/>
        <end position="221"/>
    </location>
</feature>
<keyword evidence="1" id="KW-0472">Membrane</keyword>
<feature type="transmembrane region" description="Helical" evidence="1">
    <location>
        <begin position="30"/>
        <end position="56"/>
    </location>
</feature>
<evidence type="ECO:0000313" key="2">
    <source>
        <dbReference type="EMBL" id="MBE9668093.1"/>
    </source>
</evidence>
<dbReference type="InterPro" id="IPR049920">
    <property type="entry name" value="IK1_05631-like"/>
</dbReference>
<evidence type="ECO:0000256" key="1">
    <source>
        <dbReference type="SAM" id="Phobius"/>
    </source>
</evidence>
<reference evidence="2 3" key="1">
    <citation type="submission" date="2020-10" db="EMBL/GenBank/DDBJ databases">
        <title>Mucilaginibacter mali sp. nov., isolated from rhizosphere soil of apple orchard.</title>
        <authorList>
            <person name="Lee J.-S."/>
            <person name="Kim H.S."/>
            <person name="Kim J.-S."/>
        </authorList>
    </citation>
    <scope>NUCLEOTIDE SEQUENCE [LARGE SCALE GENOMIC DNA]</scope>
    <source>
        <strain evidence="2 3">KCTC 23157</strain>
    </source>
</reference>
<protein>
    <recommendedName>
        <fullName evidence="4">SMODS and SLOG-associating 2TM effector domain-containing protein</fullName>
    </recommendedName>
</protein>